<dbReference type="Gene3D" id="2.40.30.170">
    <property type="match status" value="1"/>
</dbReference>
<evidence type="ECO:0000313" key="5">
    <source>
        <dbReference type="EMBL" id="MEQ2455018.1"/>
    </source>
</evidence>
<dbReference type="PROSITE" id="PS51257">
    <property type="entry name" value="PROKAR_LIPOPROTEIN"/>
    <property type="match status" value="1"/>
</dbReference>
<evidence type="ECO:0000256" key="2">
    <source>
        <dbReference type="ARBA" id="ARBA00023054"/>
    </source>
</evidence>
<protein>
    <submittedName>
        <fullName evidence="5">HlyD family efflux transporter periplasmic adaptor subunit</fullName>
    </submittedName>
</protein>
<dbReference type="InterPro" id="IPR058625">
    <property type="entry name" value="MdtA-like_BSH"/>
</dbReference>
<dbReference type="RefSeq" id="WP_349138696.1">
    <property type="nucleotide sequence ID" value="NZ_JBBMFT010000001.1"/>
</dbReference>
<feature type="domain" description="Multidrug resistance protein MdtA-like barrel-sandwich hybrid" evidence="4">
    <location>
        <begin position="253"/>
        <end position="340"/>
    </location>
</feature>
<keyword evidence="6" id="KW-1185">Reference proteome</keyword>
<comment type="subcellular location">
    <subcellularLocation>
        <location evidence="1">Cell envelope</location>
    </subcellularLocation>
</comment>
<evidence type="ECO:0000313" key="6">
    <source>
        <dbReference type="Proteomes" id="UP001440599"/>
    </source>
</evidence>
<dbReference type="InterPro" id="IPR050465">
    <property type="entry name" value="UPF0194_transport"/>
</dbReference>
<keyword evidence="2" id="KW-0175">Coiled coil</keyword>
<name>A0ABV1EP14_9FIRM</name>
<dbReference type="Pfam" id="PF25917">
    <property type="entry name" value="BSH_RND"/>
    <property type="match status" value="2"/>
</dbReference>
<feature type="domain" description="Multidrug resistance protein MdtA-like barrel-sandwich hybrid" evidence="4">
    <location>
        <begin position="61"/>
        <end position="152"/>
    </location>
</feature>
<accession>A0ABV1EP14</accession>
<keyword evidence="3" id="KW-0732">Signal</keyword>
<organism evidence="5 6">
    <name type="scientific">Flavonifractor hominis</name>
    <dbReference type="NCBI Taxonomy" id="3133178"/>
    <lineage>
        <taxon>Bacteria</taxon>
        <taxon>Bacillati</taxon>
        <taxon>Bacillota</taxon>
        <taxon>Clostridia</taxon>
        <taxon>Eubacteriales</taxon>
        <taxon>Oscillospiraceae</taxon>
        <taxon>Flavonifractor</taxon>
    </lineage>
</organism>
<evidence type="ECO:0000256" key="1">
    <source>
        <dbReference type="ARBA" id="ARBA00004196"/>
    </source>
</evidence>
<dbReference type="SUPFAM" id="SSF111369">
    <property type="entry name" value="HlyD-like secretion proteins"/>
    <property type="match status" value="2"/>
</dbReference>
<dbReference type="PANTHER" id="PTHR32347">
    <property type="entry name" value="EFFLUX SYSTEM COMPONENT YKNX-RELATED"/>
    <property type="match status" value="1"/>
</dbReference>
<dbReference type="Gene3D" id="2.40.420.20">
    <property type="match status" value="1"/>
</dbReference>
<dbReference type="Proteomes" id="UP001440599">
    <property type="component" value="Unassembled WGS sequence"/>
</dbReference>
<feature type="signal peptide" evidence="3">
    <location>
        <begin position="1"/>
        <end position="23"/>
    </location>
</feature>
<feature type="chain" id="PRO_5047025551" evidence="3">
    <location>
        <begin position="24"/>
        <end position="488"/>
    </location>
</feature>
<proteinExistence type="predicted"/>
<gene>
    <name evidence="5" type="ORF">WMO45_00655</name>
</gene>
<reference evidence="5 6" key="1">
    <citation type="submission" date="2024-03" db="EMBL/GenBank/DDBJ databases">
        <title>Human intestinal bacterial collection.</title>
        <authorList>
            <person name="Pauvert C."/>
            <person name="Hitch T.C.A."/>
            <person name="Clavel T."/>
        </authorList>
    </citation>
    <scope>NUCLEOTIDE SEQUENCE [LARGE SCALE GENOMIC DNA]</scope>
    <source>
        <strain evidence="5 6">CLA-AP-H34</strain>
    </source>
</reference>
<comment type="caution">
    <text evidence="5">The sequence shown here is derived from an EMBL/GenBank/DDBJ whole genome shotgun (WGS) entry which is preliminary data.</text>
</comment>
<evidence type="ECO:0000256" key="3">
    <source>
        <dbReference type="SAM" id="SignalP"/>
    </source>
</evidence>
<dbReference type="Gene3D" id="2.40.50.100">
    <property type="match status" value="2"/>
</dbReference>
<sequence>MRWNQRVRSAAALACVAGLFSLSGCTGSDQEELVTVTPTTDTVIEDTVEDTGTVAYRDNYSISPSVSGRILSCTIEEGDTVAEGDVLYTIDSSDLEDQITQAQLSLSNARASYDQAVAACEDLTVYASASGTVTTTYVHIGDYVNIGTPIADLVDSQNLELTVPFATEDAAALSPGTSAVISFPSQAGTVTGSVKRIYDTPSVLSGGREGMYVVISFQNPGAIQAGATATATVGTHACMEAGTVAYGTQQSIYATQSGQVLTLSIQAGTSVTAGQTVMTIENASLTNAVTNAALSVQSASVNLSQLEAKRPDYSVTAPASGTIISRTAKTGDFASAAVALATLAQPDTLCVQVDVDEQSIDRIQPGQSARVSFTTDDGQSRTYEGTVNRVDDTGVTSGGVTDYTVELLLDSTDGLRAGMNVSATIVTQSQLFQLCIPSSAVTDGSVHILRDGKEETVAVETGLTLGGYTEILGGLSAEDTVILSGTAS</sequence>
<dbReference type="EMBL" id="JBBMFT010000001">
    <property type="protein sequence ID" value="MEQ2455018.1"/>
    <property type="molecule type" value="Genomic_DNA"/>
</dbReference>
<evidence type="ECO:0000259" key="4">
    <source>
        <dbReference type="Pfam" id="PF25917"/>
    </source>
</evidence>